<evidence type="ECO:0000313" key="1">
    <source>
        <dbReference type="EMBL" id="GBL79424.1"/>
    </source>
</evidence>
<protein>
    <submittedName>
        <fullName evidence="1">Uncharacterized protein</fullName>
    </submittedName>
</protein>
<keyword evidence="2" id="KW-1185">Reference proteome</keyword>
<organism evidence="1 2">
    <name type="scientific">Araneus ventricosus</name>
    <name type="common">Orbweaver spider</name>
    <name type="synonym">Epeira ventricosa</name>
    <dbReference type="NCBI Taxonomy" id="182803"/>
    <lineage>
        <taxon>Eukaryota</taxon>
        <taxon>Metazoa</taxon>
        <taxon>Ecdysozoa</taxon>
        <taxon>Arthropoda</taxon>
        <taxon>Chelicerata</taxon>
        <taxon>Arachnida</taxon>
        <taxon>Araneae</taxon>
        <taxon>Araneomorphae</taxon>
        <taxon>Entelegynae</taxon>
        <taxon>Araneoidea</taxon>
        <taxon>Araneidae</taxon>
        <taxon>Araneus</taxon>
    </lineage>
</organism>
<name>A0A4Y2AKD5_ARAVE</name>
<sequence>MSRRQETERGLRSHQNRCQPFPFQRPLAYGRSTPVLHHVFPTVPAITHLGGVIVLGRQAGNVSVAHLERGAKKNRYDFMGVQVK</sequence>
<dbReference type="EMBL" id="BGPR01156565">
    <property type="protein sequence ID" value="GBL79424.1"/>
    <property type="molecule type" value="Genomic_DNA"/>
</dbReference>
<accession>A0A4Y2AKD5</accession>
<reference evidence="1 2" key="1">
    <citation type="journal article" date="2019" name="Sci. Rep.">
        <title>Orb-weaving spider Araneus ventricosus genome elucidates the spidroin gene catalogue.</title>
        <authorList>
            <person name="Kono N."/>
            <person name="Nakamura H."/>
            <person name="Ohtoshi R."/>
            <person name="Moran D.A.P."/>
            <person name="Shinohara A."/>
            <person name="Yoshida Y."/>
            <person name="Fujiwara M."/>
            <person name="Mori M."/>
            <person name="Tomita M."/>
            <person name="Arakawa K."/>
        </authorList>
    </citation>
    <scope>NUCLEOTIDE SEQUENCE [LARGE SCALE GENOMIC DNA]</scope>
</reference>
<comment type="caution">
    <text evidence="1">The sequence shown here is derived from an EMBL/GenBank/DDBJ whole genome shotgun (WGS) entry which is preliminary data.</text>
</comment>
<proteinExistence type="predicted"/>
<evidence type="ECO:0000313" key="2">
    <source>
        <dbReference type="Proteomes" id="UP000499080"/>
    </source>
</evidence>
<gene>
    <name evidence="1" type="ORF">AVEN_203129_1</name>
</gene>
<dbReference type="Proteomes" id="UP000499080">
    <property type="component" value="Unassembled WGS sequence"/>
</dbReference>
<dbReference type="AlphaFoldDB" id="A0A4Y2AKD5"/>